<organism evidence="7 8">
    <name type="scientific">Candidatus Thiodiazotropha endolucinida</name>
    <dbReference type="NCBI Taxonomy" id="1655433"/>
    <lineage>
        <taxon>Bacteria</taxon>
        <taxon>Pseudomonadati</taxon>
        <taxon>Pseudomonadota</taxon>
        <taxon>Gammaproteobacteria</taxon>
        <taxon>Chromatiales</taxon>
        <taxon>Sedimenticolaceae</taxon>
        <taxon>Candidatus Thiodiazotropha</taxon>
    </lineage>
</organism>
<dbReference type="RefSeq" id="WP_069123843.1">
    <property type="nucleotide sequence ID" value="NZ_MARB01000008.1"/>
</dbReference>
<evidence type="ECO:0000256" key="3">
    <source>
        <dbReference type="ARBA" id="ARBA00022827"/>
    </source>
</evidence>
<keyword evidence="4 7" id="KW-0560">Oxidoreductase</keyword>
<name>A0A7Z0VLM8_9GAMM</name>
<dbReference type="PRINTS" id="PR00368">
    <property type="entry name" value="FADPNR"/>
</dbReference>
<evidence type="ECO:0000256" key="4">
    <source>
        <dbReference type="ARBA" id="ARBA00023002"/>
    </source>
</evidence>
<dbReference type="AlphaFoldDB" id="A0A7Z0VLM8"/>
<accession>A0A7Z0VLM8</accession>
<evidence type="ECO:0000256" key="2">
    <source>
        <dbReference type="ARBA" id="ARBA00022630"/>
    </source>
</evidence>
<dbReference type="PRINTS" id="PR00411">
    <property type="entry name" value="PNDRDTASEI"/>
</dbReference>
<evidence type="ECO:0000256" key="1">
    <source>
        <dbReference type="ARBA" id="ARBA00005272"/>
    </source>
</evidence>
<dbReference type="InterPro" id="IPR023753">
    <property type="entry name" value="FAD/NAD-binding_dom"/>
</dbReference>
<dbReference type="InterPro" id="IPR045024">
    <property type="entry name" value="NDH-2"/>
</dbReference>
<sequence length="436" mass="47823">MSERPKIIVVGGGAAGLELATRLGRKLGKPGRAEVTLIDATRSHVWKPLLHQVAAGTFDPAQHALGYLAHARWNHYRFRLGVMSDLDRVGRKVILAPLYNDKNEELIPSRSFAYDYLIFAVGSVSNDFGVPGVQEHCLMLDTKSQASAFQQQLLEALIRANTQHEPLQEGQLDVAIVGAGATGVELAAQLHQVTRQISQYGFEIIDPDRHVRLHILDAGPRILPALPEKLSGQVQLELEGLGIQVHVSETVTEVTAEGVHTASGQVIPAAIKVWAAGIKGPDFLGKLGLSANRINQLKVNGDLTLEDDDRLYAIGDCAACVMNQQGDLVPPRAQAAHQQASFVAKALERRIKGNSFNKRYIYRDYGSLVTLGRYSTVGSLMGAVTGSVRVSGWIARWVYLSLYKMHQLTLFGWWRTGLTTLARMLRRSIDPAIKLH</sequence>
<dbReference type="SUPFAM" id="SSF51905">
    <property type="entry name" value="FAD/NAD(P)-binding domain"/>
    <property type="match status" value="1"/>
</dbReference>
<dbReference type="GO" id="GO:0003954">
    <property type="term" value="F:NADH dehydrogenase activity"/>
    <property type="evidence" value="ECO:0007669"/>
    <property type="project" value="InterPro"/>
</dbReference>
<dbReference type="EC" id="1.6.99.3" evidence="7"/>
<dbReference type="PANTHER" id="PTHR43706">
    <property type="entry name" value="NADH DEHYDROGENASE"/>
    <property type="match status" value="1"/>
</dbReference>
<dbReference type="Gene3D" id="3.50.50.100">
    <property type="match status" value="1"/>
</dbReference>
<comment type="caution">
    <text evidence="7">The sequence shown here is derived from an EMBL/GenBank/DDBJ whole genome shotgun (WGS) entry which is preliminary data.</text>
</comment>
<keyword evidence="5" id="KW-0520">NAD</keyword>
<protein>
    <submittedName>
        <fullName evidence="7">NADH dehydrogenase</fullName>
        <ecNumber evidence="7">1.6.99.3</ecNumber>
    </submittedName>
</protein>
<dbReference type="Pfam" id="PF07992">
    <property type="entry name" value="Pyr_redox_2"/>
    <property type="match status" value="1"/>
</dbReference>
<dbReference type="PANTHER" id="PTHR43706:SF9">
    <property type="entry name" value="TYPE II NADH:QUINONE OXIDOREDUCTASE"/>
    <property type="match status" value="1"/>
</dbReference>
<feature type="domain" description="FAD/NAD(P)-binding" evidence="6">
    <location>
        <begin position="6"/>
        <end position="340"/>
    </location>
</feature>
<gene>
    <name evidence="7" type="primary">ndh</name>
    <name evidence="7" type="ORF">CODIS_17230</name>
</gene>
<dbReference type="OrthoDB" id="9781621at2"/>
<evidence type="ECO:0000259" key="6">
    <source>
        <dbReference type="Pfam" id="PF07992"/>
    </source>
</evidence>
<reference evidence="7 8" key="1">
    <citation type="submission" date="2016-06" db="EMBL/GenBank/DDBJ databases">
        <title>Genome sequence of endosymbiont of Candidatus Endolucinida thiodiazotropha.</title>
        <authorList>
            <person name="Poehlein A."/>
            <person name="Koenig S."/>
            <person name="Heiden S.E."/>
            <person name="Thuermer A."/>
            <person name="Voget S."/>
            <person name="Daniel R."/>
            <person name="Markert S."/>
            <person name="Gros O."/>
            <person name="Schweder T."/>
        </authorList>
    </citation>
    <scope>NUCLEOTIDE SEQUENCE [LARGE SCALE GENOMIC DNA]</scope>
    <source>
        <strain evidence="7 8">COS</strain>
    </source>
</reference>
<dbReference type="Proteomes" id="UP000094769">
    <property type="component" value="Unassembled WGS sequence"/>
</dbReference>
<keyword evidence="8" id="KW-1185">Reference proteome</keyword>
<keyword evidence="2" id="KW-0285">Flavoprotein</keyword>
<evidence type="ECO:0000313" key="8">
    <source>
        <dbReference type="Proteomes" id="UP000094769"/>
    </source>
</evidence>
<dbReference type="GO" id="GO:0008137">
    <property type="term" value="F:NADH dehydrogenase (ubiquinone) activity"/>
    <property type="evidence" value="ECO:0007669"/>
    <property type="project" value="TreeGrafter"/>
</dbReference>
<evidence type="ECO:0000256" key="5">
    <source>
        <dbReference type="ARBA" id="ARBA00023027"/>
    </source>
</evidence>
<dbReference type="InterPro" id="IPR036188">
    <property type="entry name" value="FAD/NAD-bd_sf"/>
</dbReference>
<proteinExistence type="inferred from homology"/>
<comment type="similarity">
    <text evidence="1">Belongs to the NADH dehydrogenase family.</text>
</comment>
<dbReference type="EMBL" id="MARB01000008">
    <property type="protein sequence ID" value="ODJ87952.1"/>
    <property type="molecule type" value="Genomic_DNA"/>
</dbReference>
<evidence type="ECO:0000313" key="7">
    <source>
        <dbReference type="EMBL" id="ODJ87952.1"/>
    </source>
</evidence>
<keyword evidence="3" id="KW-0274">FAD</keyword>